<feature type="transmembrane region" description="Helical" evidence="1">
    <location>
        <begin position="48"/>
        <end position="69"/>
    </location>
</feature>
<feature type="transmembrane region" description="Helical" evidence="1">
    <location>
        <begin position="75"/>
        <end position="95"/>
    </location>
</feature>
<dbReference type="Proteomes" id="UP001302662">
    <property type="component" value="Chromosome"/>
</dbReference>
<keyword evidence="1" id="KW-0812">Transmembrane</keyword>
<reference evidence="2 3" key="1">
    <citation type="submission" date="2023-07" db="EMBL/GenBank/DDBJ databases">
        <title>Closed genome sequence of Methanimicrococcus sp. Es2.</title>
        <authorList>
            <person name="Protasov E."/>
            <person name="Platt K."/>
            <person name="Reeh H."/>
            <person name="Poehlein A."/>
            <person name="Daniel R."/>
            <person name="Brune A."/>
        </authorList>
    </citation>
    <scope>NUCLEOTIDE SEQUENCE [LARGE SCALE GENOMIC DNA]</scope>
    <source>
        <strain evidence="2 3">Es2</strain>
    </source>
</reference>
<evidence type="ECO:0000313" key="3">
    <source>
        <dbReference type="Proteomes" id="UP001302662"/>
    </source>
</evidence>
<keyword evidence="3" id="KW-1185">Reference proteome</keyword>
<keyword evidence="1" id="KW-1133">Transmembrane helix</keyword>
<accession>A0AA96ZWP8</accession>
<name>A0AA96ZWP8_9EURY</name>
<dbReference type="EMBL" id="CP131062">
    <property type="protein sequence ID" value="WNY28039.1"/>
    <property type="molecule type" value="Genomic_DNA"/>
</dbReference>
<proteinExistence type="predicted"/>
<organism evidence="2 3">
    <name type="scientific">Methanimicrococcus stummii</name>
    <dbReference type="NCBI Taxonomy" id="3028294"/>
    <lineage>
        <taxon>Archaea</taxon>
        <taxon>Methanobacteriati</taxon>
        <taxon>Methanobacteriota</taxon>
        <taxon>Stenosarchaea group</taxon>
        <taxon>Methanomicrobia</taxon>
        <taxon>Methanosarcinales</taxon>
        <taxon>Methanosarcinaceae</taxon>
        <taxon>Methanimicrococcus</taxon>
    </lineage>
</organism>
<dbReference type="AlphaFoldDB" id="A0AA96ZWP8"/>
<gene>
    <name evidence="2" type="ORF">MmiEs2_02190</name>
</gene>
<sequence length="105" mass="11849">MDASFLIYLSVMLFSSFLCLMLGYFIYNGKTDLIHDYHQKNVTDFKGYGQKMGFAMILIGIAPLVSVLLWPVDVILSVAVLIIILIAAVVWIYFIQKKYNGGVFS</sequence>
<feature type="transmembrane region" description="Helical" evidence="1">
    <location>
        <begin position="6"/>
        <end position="27"/>
    </location>
</feature>
<protein>
    <recommendedName>
        <fullName evidence="4">DUF3784 domain-containing protein</fullName>
    </recommendedName>
</protein>
<dbReference type="InterPro" id="IPR017259">
    <property type="entry name" value="UCP037672"/>
</dbReference>
<dbReference type="Pfam" id="PF12650">
    <property type="entry name" value="DUF3784"/>
    <property type="match status" value="1"/>
</dbReference>
<evidence type="ECO:0008006" key="4">
    <source>
        <dbReference type="Google" id="ProtNLM"/>
    </source>
</evidence>
<dbReference type="KEGG" id="mees:MmiEs2_02190"/>
<evidence type="ECO:0000256" key="1">
    <source>
        <dbReference type="SAM" id="Phobius"/>
    </source>
</evidence>
<evidence type="ECO:0000313" key="2">
    <source>
        <dbReference type="EMBL" id="WNY28039.1"/>
    </source>
</evidence>
<keyword evidence="1" id="KW-0472">Membrane</keyword>